<name>A0AA40A227_9PEZI</name>
<dbReference type="InterPro" id="IPR029058">
    <property type="entry name" value="AB_hydrolase_fold"/>
</dbReference>
<protein>
    <submittedName>
        <fullName evidence="7">Serine-type peptidase-like protein</fullName>
    </submittedName>
</protein>
<gene>
    <name evidence="7" type="ORF">B0H67DRAFT_556491</name>
</gene>
<dbReference type="PANTHER" id="PTHR11010:SF23">
    <property type="entry name" value="SERINE PEPTIDASE"/>
    <property type="match status" value="1"/>
</dbReference>
<evidence type="ECO:0000256" key="4">
    <source>
        <dbReference type="ARBA" id="ARBA00022801"/>
    </source>
</evidence>
<dbReference type="Pfam" id="PF05577">
    <property type="entry name" value="Peptidase_S28"/>
    <property type="match status" value="2"/>
</dbReference>
<dbReference type="GO" id="GO:0006508">
    <property type="term" value="P:proteolysis"/>
    <property type="evidence" value="ECO:0007669"/>
    <property type="project" value="UniProtKB-KW"/>
</dbReference>
<keyword evidence="2" id="KW-0645">Protease</keyword>
<evidence type="ECO:0000256" key="1">
    <source>
        <dbReference type="ARBA" id="ARBA00011079"/>
    </source>
</evidence>
<evidence type="ECO:0000256" key="6">
    <source>
        <dbReference type="SAM" id="SignalP"/>
    </source>
</evidence>
<accession>A0AA40A227</accession>
<evidence type="ECO:0000256" key="3">
    <source>
        <dbReference type="ARBA" id="ARBA00022729"/>
    </source>
</evidence>
<evidence type="ECO:0000256" key="2">
    <source>
        <dbReference type="ARBA" id="ARBA00022670"/>
    </source>
</evidence>
<sequence>MKTFLVSLLAASIPVRALHRSPGIEVGPIDAGTEKLSKRSLSFNGWGTFDQLIDHSNPHLGTFPQRYWYGTEFWKGPGSPIILMTPGEVPATNLNKTYTTADRLPGLFASETGGAVIILEHRYWGESSPFTSLTSKNLQYLTTENARKDLAYFANNFKPPFDESGASSPALAPWILSGGSYAGALAAWTAALDPGTFWAYHVTSGVVQAVEDYWRYFSAAQEAMPQNCSADFHKVIAHVDQVLLKGRGEDKLRLKEKFLLTDLSDADFAYALSSGPRMWQSTQFYTSTLLKSSPFYDFCDHVENVELNSGPVPGAEGIGLPRALNGYAKWFTEQYLPGFCESTDYPSYRGRNNTRCFALTDPTNPVYHDLSAANNGADRQWQWMLCNEPFEYWQTAPPPSYPTLVSRLLTADYFRAQCALFFPSSPATGISQGQRAADVNNRTGGWTFPPAQPPRRIMFTNGERDPWLGATVSAAGRPGGPMRGTEDAPVRVIPGGTHCSDLYRQNWAGNEGVRRVVEEEVRDLKRWVGEFYGERRRRRRGLGWRGQRWF</sequence>
<comment type="similarity">
    <text evidence="1">Belongs to the peptidase S28 family.</text>
</comment>
<dbReference type="InterPro" id="IPR008758">
    <property type="entry name" value="Peptidase_S28"/>
</dbReference>
<keyword evidence="4" id="KW-0378">Hydrolase</keyword>
<dbReference type="EMBL" id="JAUKUA010000006">
    <property type="protein sequence ID" value="KAK0707890.1"/>
    <property type="molecule type" value="Genomic_DNA"/>
</dbReference>
<keyword evidence="5" id="KW-0325">Glycoprotein</keyword>
<dbReference type="SUPFAM" id="SSF53474">
    <property type="entry name" value="alpha/beta-Hydrolases"/>
    <property type="match status" value="1"/>
</dbReference>
<proteinExistence type="inferred from homology"/>
<dbReference type="Gene3D" id="3.40.50.1820">
    <property type="entry name" value="alpha/beta hydrolase"/>
    <property type="match status" value="2"/>
</dbReference>
<dbReference type="AlphaFoldDB" id="A0AA40A227"/>
<feature type="signal peptide" evidence="6">
    <location>
        <begin position="1"/>
        <end position="17"/>
    </location>
</feature>
<organism evidence="7 8">
    <name type="scientific">Lasiosphaeris hirsuta</name>
    <dbReference type="NCBI Taxonomy" id="260670"/>
    <lineage>
        <taxon>Eukaryota</taxon>
        <taxon>Fungi</taxon>
        <taxon>Dikarya</taxon>
        <taxon>Ascomycota</taxon>
        <taxon>Pezizomycotina</taxon>
        <taxon>Sordariomycetes</taxon>
        <taxon>Sordariomycetidae</taxon>
        <taxon>Sordariales</taxon>
        <taxon>Lasiosphaeriaceae</taxon>
        <taxon>Lasiosphaeris</taxon>
    </lineage>
</organism>
<feature type="chain" id="PRO_5041270010" evidence="6">
    <location>
        <begin position="18"/>
        <end position="550"/>
    </location>
</feature>
<comment type="caution">
    <text evidence="7">The sequence shown here is derived from an EMBL/GenBank/DDBJ whole genome shotgun (WGS) entry which is preliminary data.</text>
</comment>
<evidence type="ECO:0000256" key="5">
    <source>
        <dbReference type="ARBA" id="ARBA00023180"/>
    </source>
</evidence>
<keyword evidence="3 6" id="KW-0732">Signal</keyword>
<keyword evidence="8" id="KW-1185">Reference proteome</keyword>
<dbReference type="GO" id="GO:0070008">
    <property type="term" value="F:serine-type exopeptidase activity"/>
    <property type="evidence" value="ECO:0007669"/>
    <property type="project" value="InterPro"/>
</dbReference>
<dbReference type="PANTHER" id="PTHR11010">
    <property type="entry name" value="PROTEASE S28 PRO-X CARBOXYPEPTIDASE-RELATED"/>
    <property type="match status" value="1"/>
</dbReference>
<reference evidence="7" key="1">
    <citation type="submission" date="2023-06" db="EMBL/GenBank/DDBJ databases">
        <title>Genome-scale phylogeny and comparative genomics of the fungal order Sordariales.</title>
        <authorList>
            <consortium name="Lawrence Berkeley National Laboratory"/>
            <person name="Hensen N."/>
            <person name="Bonometti L."/>
            <person name="Westerberg I."/>
            <person name="Brannstrom I.O."/>
            <person name="Guillou S."/>
            <person name="Cros-Aarteil S."/>
            <person name="Calhoun S."/>
            <person name="Haridas S."/>
            <person name="Kuo A."/>
            <person name="Mondo S."/>
            <person name="Pangilinan J."/>
            <person name="Riley R."/>
            <person name="Labutti K."/>
            <person name="Andreopoulos B."/>
            <person name="Lipzen A."/>
            <person name="Chen C."/>
            <person name="Yanf M."/>
            <person name="Daum C."/>
            <person name="Ng V."/>
            <person name="Clum A."/>
            <person name="Steindorff A."/>
            <person name="Ohm R."/>
            <person name="Martin F."/>
            <person name="Silar P."/>
            <person name="Natvig D."/>
            <person name="Lalanne C."/>
            <person name="Gautier V."/>
            <person name="Ament-Velasquez S.L."/>
            <person name="Kruys A."/>
            <person name="Hutchinson M.I."/>
            <person name="Powell A.J."/>
            <person name="Barry K."/>
            <person name="Miller A.N."/>
            <person name="Grigoriev I.V."/>
            <person name="Debuchy R."/>
            <person name="Gladieux P."/>
            <person name="Thoren M.H."/>
            <person name="Johannesson H."/>
        </authorList>
    </citation>
    <scope>NUCLEOTIDE SEQUENCE</scope>
    <source>
        <strain evidence="7">SMH4607-1</strain>
    </source>
</reference>
<dbReference type="GO" id="GO:0008239">
    <property type="term" value="F:dipeptidyl-peptidase activity"/>
    <property type="evidence" value="ECO:0007669"/>
    <property type="project" value="TreeGrafter"/>
</dbReference>
<evidence type="ECO:0000313" key="8">
    <source>
        <dbReference type="Proteomes" id="UP001172102"/>
    </source>
</evidence>
<evidence type="ECO:0000313" key="7">
    <source>
        <dbReference type="EMBL" id="KAK0707890.1"/>
    </source>
</evidence>
<dbReference type="Proteomes" id="UP001172102">
    <property type="component" value="Unassembled WGS sequence"/>
</dbReference>